<protein>
    <recommendedName>
        <fullName evidence="3">MULE transposase domain-containing protein</fullName>
    </recommendedName>
</protein>
<organism evidence="1 2">
    <name type="scientific">Lagenidium giganteum</name>
    <dbReference type="NCBI Taxonomy" id="4803"/>
    <lineage>
        <taxon>Eukaryota</taxon>
        <taxon>Sar</taxon>
        <taxon>Stramenopiles</taxon>
        <taxon>Oomycota</taxon>
        <taxon>Peronosporomycetes</taxon>
        <taxon>Pythiales</taxon>
        <taxon>Pythiaceae</taxon>
    </lineage>
</organism>
<comment type="caution">
    <text evidence="1">The sequence shown here is derived from an EMBL/GenBank/DDBJ whole genome shotgun (WGS) entry which is preliminary data.</text>
</comment>
<evidence type="ECO:0008006" key="3">
    <source>
        <dbReference type="Google" id="ProtNLM"/>
    </source>
</evidence>
<dbReference type="Proteomes" id="UP001146120">
    <property type="component" value="Unassembled WGS sequence"/>
</dbReference>
<dbReference type="EMBL" id="DAKRPA010000290">
    <property type="protein sequence ID" value="DAZ93814.1"/>
    <property type="molecule type" value="Genomic_DNA"/>
</dbReference>
<reference evidence="1" key="1">
    <citation type="submission" date="2022-11" db="EMBL/GenBank/DDBJ databases">
        <authorList>
            <person name="Morgan W.R."/>
            <person name="Tartar A."/>
        </authorList>
    </citation>
    <scope>NUCLEOTIDE SEQUENCE</scope>
    <source>
        <strain evidence="1">ARSEF 373</strain>
    </source>
</reference>
<reference evidence="1" key="2">
    <citation type="journal article" date="2023" name="Microbiol Resour">
        <title>Decontamination and Annotation of the Draft Genome Sequence of the Oomycete Lagenidium giganteum ARSEF 373.</title>
        <authorList>
            <person name="Morgan W.R."/>
            <person name="Tartar A."/>
        </authorList>
    </citation>
    <scope>NUCLEOTIDE SEQUENCE</scope>
    <source>
        <strain evidence="1">ARSEF 373</strain>
    </source>
</reference>
<name>A0AAV2YL53_9STRA</name>
<dbReference type="AlphaFoldDB" id="A0AAV2YL53"/>
<keyword evidence="2" id="KW-1185">Reference proteome</keyword>
<evidence type="ECO:0000313" key="2">
    <source>
        <dbReference type="Proteomes" id="UP001146120"/>
    </source>
</evidence>
<proteinExistence type="predicted"/>
<gene>
    <name evidence="1" type="ORF">N0F65_008573</name>
</gene>
<sequence>SAAVHGFRVSSFNGDHTGCVGKARPTCQQVQSLDPAIAGRALMLHVQSTRRFGIFQRMAYRARDAIVGEHCEGVVASFKPLDSAPTVNEMFTDCAFGANGGFKRAFIAHPYVHSHLQYGHRVLGVDGTFMKHGKYKSTALGGWPNGRWQECDVICDGESERNCNRFLQCCRAAGLPLNSLPVFADRGKGLITAVQRLKDNLDHHKIQIRFCSRHIVGNVRHRFSNTTREEAAIWEIQASESDEEYGAKFDALAMTHPQVADYLGKLTQRDGRYCRLLAVTDLPERKLHTLDVLKSFVEKFMTDAVAIDQSVQAWCRKGMTITPHAEALLQAQQQDIGYPSVRPSSITVAFVFDTRQVPRYHFLMARWFALVHIRTNTEFPVGVTLYDNGKSDSISGSVDKCSFVDSIAMGYGAESNHAIELTGLQYPNKHVAQATTAGTA</sequence>
<accession>A0AAV2YL53</accession>
<evidence type="ECO:0000313" key="1">
    <source>
        <dbReference type="EMBL" id="DAZ93814.1"/>
    </source>
</evidence>
<feature type="non-terminal residue" evidence="1">
    <location>
        <position position="1"/>
    </location>
</feature>